<dbReference type="Proteomes" id="UP000185841">
    <property type="component" value="Unassembled WGS sequence"/>
</dbReference>
<dbReference type="SUPFAM" id="SSF51338">
    <property type="entry name" value="Composite domain of metallo-dependent hydrolases"/>
    <property type="match status" value="1"/>
</dbReference>
<evidence type="ECO:0000259" key="2">
    <source>
        <dbReference type="Pfam" id="PF07969"/>
    </source>
</evidence>
<dbReference type="SUPFAM" id="SSF51556">
    <property type="entry name" value="Metallo-dependent hydrolases"/>
    <property type="match status" value="1"/>
</dbReference>
<dbReference type="CDD" id="cd01300">
    <property type="entry name" value="YtcJ_like"/>
    <property type="match status" value="1"/>
</dbReference>
<dbReference type="AlphaFoldDB" id="A0A1N6RR17"/>
<name>A0A1N6RR17_AQUAC</name>
<dbReference type="Gene3D" id="3.20.20.140">
    <property type="entry name" value="Metal-dependent hydrolases"/>
    <property type="match status" value="1"/>
</dbReference>
<gene>
    <name evidence="3" type="ORF">SAMN05878282_103132</name>
</gene>
<feature type="signal peptide" evidence="1">
    <location>
        <begin position="1"/>
        <end position="25"/>
    </location>
</feature>
<dbReference type="Gene3D" id="3.10.310.70">
    <property type="match status" value="1"/>
</dbReference>
<keyword evidence="1" id="KW-0732">Signal</keyword>
<dbReference type="Gene3D" id="2.30.40.10">
    <property type="entry name" value="Urease, subunit C, domain 1"/>
    <property type="match status" value="1"/>
</dbReference>
<dbReference type="PANTHER" id="PTHR22642">
    <property type="entry name" value="IMIDAZOLONEPROPIONASE"/>
    <property type="match status" value="1"/>
</dbReference>
<dbReference type="RefSeq" id="WP_083690859.1">
    <property type="nucleotide sequence ID" value="NZ_FTMP01000003.1"/>
</dbReference>
<dbReference type="InterPro" id="IPR011059">
    <property type="entry name" value="Metal-dep_hydrolase_composite"/>
</dbReference>
<dbReference type="PANTHER" id="PTHR22642:SF2">
    <property type="entry name" value="PROTEIN LONG AFTER FAR-RED 3"/>
    <property type="match status" value="1"/>
</dbReference>
<dbReference type="EMBL" id="FTMP01000003">
    <property type="protein sequence ID" value="SIQ31308.1"/>
    <property type="molecule type" value="Genomic_DNA"/>
</dbReference>
<evidence type="ECO:0000313" key="4">
    <source>
        <dbReference type="Proteomes" id="UP000185841"/>
    </source>
</evidence>
<dbReference type="InterPro" id="IPR032466">
    <property type="entry name" value="Metal_Hydrolase"/>
</dbReference>
<feature type="domain" description="Amidohydrolase 3" evidence="2">
    <location>
        <begin position="81"/>
        <end position="572"/>
    </location>
</feature>
<evidence type="ECO:0000313" key="3">
    <source>
        <dbReference type="EMBL" id="SIQ31308.1"/>
    </source>
</evidence>
<organism evidence="3 4">
    <name type="scientific">Aquipseudomonas alcaligenes</name>
    <name type="common">Pseudomonas alcaligenes</name>
    <dbReference type="NCBI Taxonomy" id="43263"/>
    <lineage>
        <taxon>Bacteria</taxon>
        <taxon>Pseudomonadati</taxon>
        <taxon>Pseudomonadota</taxon>
        <taxon>Gammaproteobacteria</taxon>
        <taxon>Pseudomonadales</taxon>
        <taxon>Pseudomonadaceae</taxon>
        <taxon>Aquipseudomonas</taxon>
    </lineage>
</organism>
<accession>A0A1N6RR17</accession>
<evidence type="ECO:0000256" key="1">
    <source>
        <dbReference type="SAM" id="SignalP"/>
    </source>
</evidence>
<proteinExistence type="predicted"/>
<dbReference type="GO" id="GO:0016810">
    <property type="term" value="F:hydrolase activity, acting on carbon-nitrogen (but not peptide) bonds"/>
    <property type="evidence" value="ECO:0007669"/>
    <property type="project" value="InterPro"/>
</dbReference>
<dbReference type="InterPro" id="IPR033932">
    <property type="entry name" value="YtcJ-like"/>
</dbReference>
<dbReference type="Pfam" id="PF07969">
    <property type="entry name" value="Amidohydro_3"/>
    <property type="match status" value="1"/>
</dbReference>
<sequence>MKLKARSIGCALLTLAATQAVNAQAESSAKIIADAIYTGGDIVTVNELQPEAEAIAVKDGRILAVGYRDEVMKLKGEKTLVTDLAGNTLAPGFVDPHGHVFNTGIQAVSANLLPRPDGGVNNITELQAALKAWSAQNLKLTDSYGWIVGFGYDDAQLKEQRHPTRDDLDQVSTELPVVIVHQSGHLGVMNSKALEMLGLNADTKNPPGGVIRRKQGTQEPDGVLEENAFFAQLFGLMSKLSPDANKALFTAGVSLYKSFGYTTAQEGKGSLDSVATMEAVAKSGKLDIDVVAYPDITVGVDAMKAPWLSRSYSDHFRIGGIKLTLDGSPQGKTAWLTKPYYKVPAGQPADYHGYSAFTDQQVNGFVEQAFKNNWQILAHVNGDAAIDQYINAVRAAEKKYGMADRRPVAIHAQTARLDQVEQFKALGIIPSFFPMHTFYWGDWHRDSVLGADRATNISPTGWAIQRNMIFTSHHDAPVAMPDAMRVISSTVNRVTRSGQVLGPEHRTTPLVALKAHTLWSAYQHFEEKEKGSLEVGKLADFVVLDANPLTVEPLKIADIEVLETIKEGKSVYRRDKAVAQAGALESCAASDACFAVASRALGHAGLVHAHH</sequence>
<dbReference type="InterPro" id="IPR013108">
    <property type="entry name" value="Amidohydro_3"/>
</dbReference>
<protein>
    <recommendedName>
        <fullName evidence="2">Amidohydrolase 3 domain-containing protein</fullName>
    </recommendedName>
</protein>
<feature type="chain" id="PRO_5013383195" description="Amidohydrolase 3 domain-containing protein" evidence="1">
    <location>
        <begin position="26"/>
        <end position="611"/>
    </location>
</feature>
<reference evidence="3 4" key="1">
    <citation type="submission" date="2017-01" db="EMBL/GenBank/DDBJ databases">
        <authorList>
            <person name="Mah S.A."/>
            <person name="Swanson W.J."/>
            <person name="Moy G.W."/>
            <person name="Vacquier V.D."/>
        </authorList>
    </citation>
    <scope>NUCLEOTIDE SEQUENCE [LARGE SCALE GENOMIC DNA]</scope>
    <source>
        <strain evidence="3 4">RU36E</strain>
    </source>
</reference>